<feature type="transmembrane region" description="Helical" evidence="1">
    <location>
        <begin position="100"/>
        <end position="121"/>
    </location>
</feature>
<name>A0A9Y2IE94_9PSEU</name>
<dbReference type="AlphaFoldDB" id="A0A9Y2IE94"/>
<gene>
    <name evidence="2" type="ORF">QRX50_44295</name>
</gene>
<protein>
    <submittedName>
        <fullName evidence="2">VC0807 family protein</fullName>
    </submittedName>
</protein>
<keyword evidence="1" id="KW-1133">Transmembrane helix</keyword>
<keyword evidence="1" id="KW-0472">Membrane</keyword>
<proteinExistence type="predicted"/>
<reference evidence="2 3" key="1">
    <citation type="submission" date="2023-06" db="EMBL/GenBank/DDBJ databases">
        <authorList>
            <person name="Oyuntsetseg B."/>
            <person name="Kim S.B."/>
        </authorList>
    </citation>
    <scope>NUCLEOTIDE SEQUENCE [LARGE SCALE GENOMIC DNA]</scope>
    <source>
        <strain evidence="2 3">2-15</strain>
    </source>
</reference>
<dbReference type="KEGG" id="acab:QRX50_44295"/>
<feature type="transmembrane region" description="Helical" evidence="1">
    <location>
        <begin position="62"/>
        <end position="80"/>
    </location>
</feature>
<evidence type="ECO:0000313" key="2">
    <source>
        <dbReference type="EMBL" id="WIX78314.1"/>
    </source>
</evidence>
<evidence type="ECO:0000313" key="3">
    <source>
        <dbReference type="Proteomes" id="UP001236014"/>
    </source>
</evidence>
<feature type="transmembrane region" description="Helical" evidence="1">
    <location>
        <begin position="9"/>
        <end position="27"/>
    </location>
</feature>
<dbReference type="NCBIfam" id="NF041646">
    <property type="entry name" value="VC0807_fam"/>
    <property type="match status" value="1"/>
</dbReference>
<feature type="transmembrane region" description="Helical" evidence="1">
    <location>
        <begin position="133"/>
        <end position="156"/>
    </location>
</feature>
<evidence type="ECO:0000256" key="1">
    <source>
        <dbReference type="SAM" id="Phobius"/>
    </source>
</evidence>
<feature type="transmembrane region" description="Helical" evidence="1">
    <location>
        <begin position="33"/>
        <end position="55"/>
    </location>
</feature>
<dbReference type="RefSeq" id="WP_285969035.1">
    <property type="nucleotide sequence ID" value="NZ_CP127294.1"/>
</dbReference>
<sequence length="192" mass="19898">MKPELLRRLLPSLVLNIALPLVVYVLLKPVVGSEVVALAISAAIPLLVTVGEFAVRRRLDPVGVVAIAGFVVMLVVLGLTGGNELVLKLQDSVLTGPVGIVLLGSAVAGKPLLLLVLRFTGRPVPAPGQRRGITVMTALLGGVLTLHAAVLLVLAISLPTTTFLAVGKPVGYAVIGAGLLAMFVYRNRLRAA</sequence>
<organism evidence="2 3">
    <name type="scientific">Amycolatopsis carbonis</name>
    <dbReference type="NCBI Taxonomy" id="715471"/>
    <lineage>
        <taxon>Bacteria</taxon>
        <taxon>Bacillati</taxon>
        <taxon>Actinomycetota</taxon>
        <taxon>Actinomycetes</taxon>
        <taxon>Pseudonocardiales</taxon>
        <taxon>Pseudonocardiaceae</taxon>
        <taxon>Amycolatopsis</taxon>
    </lineage>
</organism>
<accession>A0A9Y2IE94</accession>
<keyword evidence="1" id="KW-0812">Transmembrane</keyword>
<dbReference type="Proteomes" id="UP001236014">
    <property type="component" value="Chromosome"/>
</dbReference>
<dbReference type="EMBL" id="CP127294">
    <property type="protein sequence ID" value="WIX78314.1"/>
    <property type="molecule type" value="Genomic_DNA"/>
</dbReference>
<feature type="transmembrane region" description="Helical" evidence="1">
    <location>
        <begin position="162"/>
        <end position="185"/>
    </location>
</feature>
<keyword evidence="3" id="KW-1185">Reference proteome</keyword>